<dbReference type="AlphaFoldDB" id="A0AAD8YKW3"/>
<keyword evidence="2" id="KW-0732">Signal</keyword>
<proteinExistence type="predicted"/>
<keyword evidence="4" id="KW-1185">Reference proteome</keyword>
<feature type="signal peptide" evidence="2">
    <location>
        <begin position="1"/>
        <end position="24"/>
    </location>
</feature>
<evidence type="ECO:0000256" key="1">
    <source>
        <dbReference type="SAM" id="MobiDB-lite"/>
    </source>
</evidence>
<organism evidence="3 4">
    <name type="scientific">Skeletonema marinoi</name>
    <dbReference type="NCBI Taxonomy" id="267567"/>
    <lineage>
        <taxon>Eukaryota</taxon>
        <taxon>Sar</taxon>
        <taxon>Stramenopiles</taxon>
        <taxon>Ochrophyta</taxon>
        <taxon>Bacillariophyta</taxon>
        <taxon>Coscinodiscophyceae</taxon>
        <taxon>Thalassiosirophycidae</taxon>
        <taxon>Thalassiosirales</taxon>
        <taxon>Skeletonemataceae</taxon>
        <taxon>Skeletonema</taxon>
        <taxon>Skeletonema marinoi-dohrnii complex</taxon>
    </lineage>
</organism>
<evidence type="ECO:0000313" key="4">
    <source>
        <dbReference type="Proteomes" id="UP001224775"/>
    </source>
</evidence>
<protein>
    <recommendedName>
        <fullName evidence="5">SURF1-like protein</fullName>
    </recommendedName>
</protein>
<gene>
    <name evidence="3" type="ORF">QTG54_000385</name>
</gene>
<feature type="chain" id="PRO_5042100412" description="SURF1-like protein" evidence="2">
    <location>
        <begin position="25"/>
        <end position="225"/>
    </location>
</feature>
<dbReference type="EMBL" id="JATAAI010000001">
    <property type="protein sequence ID" value="KAK1748446.1"/>
    <property type="molecule type" value="Genomic_DNA"/>
</dbReference>
<reference evidence="3" key="1">
    <citation type="submission" date="2023-06" db="EMBL/GenBank/DDBJ databases">
        <title>Survivors Of The Sea: Transcriptome response of Skeletonema marinoi to long-term dormancy.</title>
        <authorList>
            <person name="Pinder M.I.M."/>
            <person name="Kourtchenko O."/>
            <person name="Robertson E.K."/>
            <person name="Larsson T."/>
            <person name="Maumus F."/>
            <person name="Osuna-Cruz C.M."/>
            <person name="Vancaester E."/>
            <person name="Stenow R."/>
            <person name="Vandepoele K."/>
            <person name="Ploug H."/>
            <person name="Bruchert V."/>
            <person name="Godhe A."/>
            <person name="Topel M."/>
        </authorList>
    </citation>
    <scope>NUCLEOTIDE SEQUENCE</scope>
    <source>
        <strain evidence="3">R05AC</strain>
    </source>
</reference>
<name>A0AAD8YKW3_9STRA</name>
<dbReference type="Proteomes" id="UP001224775">
    <property type="component" value="Unassembled WGS sequence"/>
</dbReference>
<evidence type="ECO:0000256" key="2">
    <source>
        <dbReference type="SAM" id="SignalP"/>
    </source>
</evidence>
<accession>A0AAD8YKW3</accession>
<evidence type="ECO:0000313" key="3">
    <source>
        <dbReference type="EMBL" id="KAK1748446.1"/>
    </source>
</evidence>
<sequence>MPFHYCVLPSLAALIGSTTTFSQAFIFPVQHVVLSSHSQSHHLLPKATSCCSSQKSVRLLARPKSKWDFLDDDDDDDEDEEDGSQELSNSVPADMMAPDEKEWWLVGKVARVSDVSPEQAIERQWPLIERHVWALRIPIRPTSDLSSPFECWYAPGDSEYDAARNDPKVKFTKVSGLLLYNGEDAYDRGEPMLFVERNTVTGQALKDKEMGGDWLLKSEMKEEDD</sequence>
<comment type="caution">
    <text evidence="3">The sequence shown here is derived from an EMBL/GenBank/DDBJ whole genome shotgun (WGS) entry which is preliminary data.</text>
</comment>
<feature type="region of interest" description="Disordered" evidence="1">
    <location>
        <begin position="68"/>
        <end position="92"/>
    </location>
</feature>
<evidence type="ECO:0008006" key="5">
    <source>
        <dbReference type="Google" id="ProtNLM"/>
    </source>
</evidence>
<feature type="compositionally biased region" description="Acidic residues" evidence="1">
    <location>
        <begin position="70"/>
        <end position="84"/>
    </location>
</feature>